<evidence type="ECO:0000313" key="2">
    <source>
        <dbReference type="EMBL" id="MCH97054.1"/>
    </source>
</evidence>
<feature type="transmembrane region" description="Helical" evidence="1">
    <location>
        <begin position="121"/>
        <end position="142"/>
    </location>
</feature>
<sequence length="270" mass="30312">VADNNDVFERREVSLIGFEKTNASFASATPLDGSNVSALMGFNQVREMALDHNDWIKSTAMINGAQSFAVDAFIAHFAFHFINGFRTTVCWWLTVALLFVNATVLGGLIRNRCLVVVPPLPNAVINLVFDFVSPLFCFWYQFGDEDEQFLERLCRGNSPRTHRKFVKALRRGAGSFSPFLTSRNSSEHAKGSAWKLDVGDLLPAFFLCVSSNTMNVVSGILSPFFTLTKNGFAWRFELGNSSPFFFIYILPLIRGLGRGQRPRPFLRPFT</sequence>
<evidence type="ECO:0000313" key="3">
    <source>
        <dbReference type="Proteomes" id="UP000265520"/>
    </source>
</evidence>
<organism evidence="2 3">
    <name type="scientific">Trifolium medium</name>
    <dbReference type="NCBI Taxonomy" id="97028"/>
    <lineage>
        <taxon>Eukaryota</taxon>
        <taxon>Viridiplantae</taxon>
        <taxon>Streptophyta</taxon>
        <taxon>Embryophyta</taxon>
        <taxon>Tracheophyta</taxon>
        <taxon>Spermatophyta</taxon>
        <taxon>Magnoliopsida</taxon>
        <taxon>eudicotyledons</taxon>
        <taxon>Gunneridae</taxon>
        <taxon>Pentapetalae</taxon>
        <taxon>rosids</taxon>
        <taxon>fabids</taxon>
        <taxon>Fabales</taxon>
        <taxon>Fabaceae</taxon>
        <taxon>Papilionoideae</taxon>
        <taxon>50 kb inversion clade</taxon>
        <taxon>NPAAA clade</taxon>
        <taxon>Hologalegina</taxon>
        <taxon>IRL clade</taxon>
        <taxon>Trifolieae</taxon>
        <taxon>Trifolium</taxon>
    </lineage>
</organism>
<comment type="caution">
    <text evidence="2">The sequence shown here is derived from an EMBL/GenBank/DDBJ whole genome shotgun (WGS) entry which is preliminary data.</text>
</comment>
<feature type="transmembrane region" description="Helical" evidence="1">
    <location>
        <begin position="201"/>
        <end position="221"/>
    </location>
</feature>
<keyword evidence="3" id="KW-1185">Reference proteome</keyword>
<dbReference type="Proteomes" id="UP000265520">
    <property type="component" value="Unassembled WGS sequence"/>
</dbReference>
<keyword evidence="1" id="KW-0812">Transmembrane</keyword>
<dbReference type="EMBL" id="LXQA010033972">
    <property type="protein sequence ID" value="MCH97054.1"/>
    <property type="molecule type" value="Genomic_DNA"/>
</dbReference>
<evidence type="ECO:0008006" key="4">
    <source>
        <dbReference type="Google" id="ProtNLM"/>
    </source>
</evidence>
<accession>A0A392NER0</accession>
<feature type="non-terminal residue" evidence="2">
    <location>
        <position position="1"/>
    </location>
</feature>
<keyword evidence="1" id="KW-1133">Transmembrane helix</keyword>
<feature type="transmembrane region" description="Helical" evidence="1">
    <location>
        <begin position="89"/>
        <end position="109"/>
    </location>
</feature>
<dbReference type="AlphaFoldDB" id="A0A392NER0"/>
<feature type="transmembrane region" description="Helical" evidence="1">
    <location>
        <begin position="241"/>
        <end position="257"/>
    </location>
</feature>
<evidence type="ECO:0000256" key="1">
    <source>
        <dbReference type="SAM" id="Phobius"/>
    </source>
</evidence>
<keyword evidence="1" id="KW-0472">Membrane</keyword>
<name>A0A392NER0_9FABA</name>
<reference evidence="2 3" key="1">
    <citation type="journal article" date="2018" name="Front. Plant Sci.">
        <title>Red Clover (Trifolium pratense) and Zigzag Clover (T. medium) - A Picture of Genomic Similarities and Differences.</title>
        <authorList>
            <person name="Dluhosova J."/>
            <person name="Istvanek J."/>
            <person name="Nedelnik J."/>
            <person name="Repkova J."/>
        </authorList>
    </citation>
    <scope>NUCLEOTIDE SEQUENCE [LARGE SCALE GENOMIC DNA]</scope>
    <source>
        <strain evidence="3">cv. 10/8</strain>
        <tissue evidence="2">Leaf</tissue>
    </source>
</reference>
<proteinExistence type="predicted"/>
<protein>
    <recommendedName>
        <fullName evidence="4">Transmembrane protein</fullName>
    </recommendedName>
</protein>